<evidence type="ECO:0000256" key="8">
    <source>
        <dbReference type="ARBA" id="ARBA00023125"/>
    </source>
</evidence>
<protein>
    <recommendedName>
        <fullName evidence="10">Protein krueppel</fullName>
    </recommendedName>
</protein>
<keyword evidence="8" id="KW-0238">DNA-binding</keyword>
<reference evidence="15 16" key="1">
    <citation type="journal article" date="2024" name="BMC Genomics">
        <title>Genome assembly of redclaw crayfish (Cherax quadricarinatus) provides insights into its immune adaptation and hypoxia tolerance.</title>
        <authorList>
            <person name="Liu Z."/>
            <person name="Zheng J."/>
            <person name="Li H."/>
            <person name="Fang K."/>
            <person name="Wang S."/>
            <person name="He J."/>
            <person name="Zhou D."/>
            <person name="Weng S."/>
            <person name="Chi M."/>
            <person name="Gu Z."/>
            <person name="He J."/>
            <person name="Li F."/>
            <person name="Wang M."/>
        </authorList>
    </citation>
    <scope>NUCLEOTIDE SEQUENCE [LARGE SCALE GENOMIC DNA]</scope>
    <source>
        <strain evidence="15">ZL_2023a</strain>
    </source>
</reference>
<feature type="domain" description="C2H2-type" evidence="14">
    <location>
        <begin position="183"/>
        <end position="210"/>
    </location>
</feature>
<feature type="region of interest" description="Disordered" evidence="13">
    <location>
        <begin position="106"/>
        <end position="144"/>
    </location>
</feature>
<gene>
    <name evidence="15" type="ORF">OTU49_010893</name>
</gene>
<dbReference type="FunFam" id="3.30.160.60:FF:000875">
    <property type="entry name" value="zinc finger protein 236 isoform X7"/>
    <property type="match status" value="1"/>
</dbReference>
<evidence type="ECO:0000259" key="14">
    <source>
        <dbReference type="PROSITE" id="PS50157"/>
    </source>
</evidence>
<dbReference type="GO" id="GO:0035282">
    <property type="term" value="P:segmentation"/>
    <property type="evidence" value="ECO:0007669"/>
    <property type="project" value="UniProtKB-KW"/>
</dbReference>
<keyword evidence="3" id="KW-0217">Developmental protein</keyword>
<dbReference type="FunFam" id="3.30.160.60:FF:001954">
    <property type="entry name" value="Zinc finger protein 787"/>
    <property type="match status" value="1"/>
</dbReference>
<proteinExistence type="inferred from homology"/>
<keyword evidence="4" id="KW-0479">Metal-binding</keyword>
<dbReference type="Gene3D" id="3.30.160.60">
    <property type="entry name" value="Classic Zinc Finger"/>
    <property type="match status" value="7"/>
</dbReference>
<dbReference type="GO" id="GO:0005634">
    <property type="term" value="C:nucleus"/>
    <property type="evidence" value="ECO:0007669"/>
    <property type="project" value="UniProtKB-SubCell"/>
</dbReference>
<dbReference type="SMART" id="SM00355">
    <property type="entry name" value="ZnF_C2H2"/>
    <property type="match status" value="10"/>
</dbReference>
<feature type="domain" description="C2H2-type" evidence="14">
    <location>
        <begin position="321"/>
        <end position="348"/>
    </location>
</feature>
<evidence type="ECO:0000256" key="4">
    <source>
        <dbReference type="ARBA" id="ARBA00022723"/>
    </source>
</evidence>
<evidence type="ECO:0000256" key="11">
    <source>
        <dbReference type="ARBA" id="ARBA00053345"/>
    </source>
</evidence>
<dbReference type="Pfam" id="PF00096">
    <property type="entry name" value="zf-C2H2"/>
    <property type="match status" value="6"/>
</dbReference>
<dbReference type="InterPro" id="IPR013087">
    <property type="entry name" value="Znf_C2H2_type"/>
</dbReference>
<dbReference type="PANTHER" id="PTHR24394:SF29">
    <property type="entry name" value="MYONEURIN"/>
    <property type="match status" value="1"/>
</dbReference>
<keyword evidence="9" id="KW-0539">Nucleus</keyword>
<dbReference type="FunFam" id="3.30.160.60:FF:001732">
    <property type="entry name" value="Zgc:162936"/>
    <property type="match status" value="1"/>
</dbReference>
<evidence type="ECO:0000256" key="10">
    <source>
        <dbReference type="ARBA" id="ARBA00023843"/>
    </source>
</evidence>
<dbReference type="GO" id="GO:0000981">
    <property type="term" value="F:DNA-binding transcription factor activity, RNA polymerase II-specific"/>
    <property type="evidence" value="ECO:0007669"/>
    <property type="project" value="TreeGrafter"/>
</dbReference>
<accession>A0AAW0W630</accession>
<keyword evidence="16" id="KW-1185">Reference proteome</keyword>
<dbReference type="AlphaFoldDB" id="A0AAW0W630"/>
<sequence length="696" mass="78746">MEGTSEDLQLWKHKLDEIVTLSSQLQPGDHKVAKKFWYAALKQIQTLWNKSSPVQISERGVDGQLPGDESSTENTTCHLFTDWKRNIQQPKIELPVINRKMNKEVKHNHRRMSNEEHSVKNEVKQEPINTQEWESQDRTKNNDPNEVQSVHLMISADPILVPNMNKFRRVYKNEVTGKTETAYQCEKCPKQCRTALALYKHRSSHTKSLECSICHQRLSNRHALNVHKRTHTGERPYECTKCSSRFTTRGNLARHLASHDGEKPWQCSVCAKRYTEKKSLKVHLRTHTGEKPYACTQCPKRFSQSGILQAHMLIHTDQFAHLCDICGRSFRQRSQLITHHLRHEGVRPFACPECERRFTTKGDMDRHLRIHTGERPFHCDVCGSSFARPQTLQEHKNRHFNFKPYVCKICSKSFHELAACSRHVKGLHGKEKGNLPASANILRLTNADQQQDEPGKQSILITQLNVENGRDKRTIEDRDSEEEDINNENKGAEEKEGGEMKHHIFVIHTADTEETELITIAEPSNSHCENGQSPGSAVSCEGCGTLMSSVSVLRKHAVHCRVQQEGLAEWLVQRRGTNANNSIENTVGDENEDDGEETGGELKCVEEVDGTNLSHAVTISEDGSITSVPLSQLAPIHLQIENDYMVVLGDGTRTEEGSAATCQPQELQQIEESSLSASEAQSSQPRVTLVSSLLSQ</sequence>
<comment type="similarity">
    <text evidence="2">Belongs to the krueppel C2H2-type zinc-finger protein family.</text>
</comment>
<feature type="domain" description="C2H2-type" evidence="14">
    <location>
        <begin position="209"/>
        <end position="236"/>
    </location>
</feature>
<dbReference type="Proteomes" id="UP001445076">
    <property type="component" value="Unassembled WGS sequence"/>
</dbReference>
<dbReference type="GO" id="GO:0043565">
    <property type="term" value="F:sequence-specific DNA binding"/>
    <property type="evidence" value="ECO:0007669"/>
    <property type="project" value="UniProtKB-ARBA"/>
</dbReference>
<dbReference type="InterPro" id="IPR036236">
    <property type="entry name" value="Znf_C2H2_sf"/>
</dbReference>
<comment type="function">
    <text evidence="11">Krueppel is a gap class segmentation protein.</text>
</comment>
<evidence type="ECO:0000256" key="6">
    <source>
        <dbReference type="ARBA" id="ARBA00022771"/>
    </source>
</evidence>
<dbReference type="GO" id="GO:0045893">
    <property type="term" value="P:positive regulation of DNA-templated transcription"/>
    <property type="evidence" value="ECO:0007669"/>
    <property type="project" value="UniProtKB-ARBA"/>
</dbReference>
<dbReference type="GO" id="GO:0008270">
    <property type="term" value="F:zinc ion binding"/>
    <property type="evidence" value="ECO:0007669"/>
    <property type="project" value="UniProtKB-KW"/>
</dbReference>
<feature type="compositionally biased region" description="Low complexity" evidence="13">
    <location>
        <begin position="666"/>
        <end position="685"/>
    </location>
</feature>
<keyword evidence="7" id="KW-0862">Zinc</keyword>
<evidence type="ECO:0000256" key="9">
    <source>
        <dbReference type="ARBA" id="ARBA00023242"/>
    </source>
</evidence>
<feature type="domain" description="C2H2-type" evidence="14">
    <location>
        <begin position="349"/>
        <end position="376"/>
    </location>
</feature>
<dbReference type="GO" id="GO:0005694">
    <property type="term" value="C:chromosome"/>
    <property type="evidence" value="ECO:0007669"/>
    <property type="project" value="UniProtKB-ARBA"/>
</dbReference>
<dbReference type="FunFam" id="3.30.160.60:FF:001235">
    <property type="entry name" value="Si:ch211-119o8.6"/>
    <property type="match status" value="1"/>
</dbReference>
<evidence type="ECO:0000256" key="2">
    <source>
        <dbReference type="ARBA" id="ARBA00006991"/>
    </source>
</evidence>
<evidence type="ECO:0000256" key="3">
    <source>
        <dbReference type="ARBA" id="ARBA00022492"/>
    </source>
</evidence>
<feature type="domain" description="C2H2-type" evidence="14">
    <location>
        <begin position="293"/>
        <end position="320"/>
    </location>
</feature>
<dbReference type="PANTHER" id="PTHR24394">
    <property type="entry name" value="ZINC FINGER PROTEIN"/>
    <property type="match status" value="1"/>
</dbReference>
<evidence type="ECO:0000256" key="12">
    <source>
        <dbReference type="PROSITE-ProRule" id="PRU00042"/>
    </source>
</evidence>
<feature type="domain" description="C2H2-type" evidence="14">
    <location>
        <begin position="237"/>
        <end position="264"/>
    </location>
</feature>
<evidence type="ECO:0000256" key="7">
    <source>
        <dbReference type="ARBA" id="ARBA00022833"/>
    </source>
</evidence>
<feature type="domain" description="C2H2-type" evidence="14">
    <location>
        <begin position="265"/>
        <end position="292"/>
    </location>
</feature>
<comment type="caution">
    <text evidence="15">The sequence shown here is derived from an EMBL/GenBank/DDBJ whole genome shotgun (WGS) entry which is preliminary data.</text>
</comment>
<evidence type="ECO:0000256" key="5">
    <source>
        <dbReference type="ARBA" id="ARBA00022737"/>
    </source>
</evidence>
<evidence type="ECO:0000256" key="13">
    <source>
        <dbReference type="SAM" id="MobiDB-lite"/>
    </source>
</evidence>
<feature type="region of interest" description="Disordered" evidence="13">
    <location>
        <begin position="470"/>
        <end position="498"/>
    </location>
</feature>
<dbReference type="PROSITE" id="PS00028">
    <property type="entry name" value="ZINC_FINGER_C2H2_1"/>
    <property type="match status" value="8"/>
</dbReference>
<evidence type="ECO:0000313" key="16">
    <source>
        <dbReference type="Proteomes" id="UP001445076"/>
    </source>
</evidence>
<feature type="domain" description="C2H2-type" evidence="14">
    <location>
        <begin position="377"/>
        <end position="404"/>
    </location>
</feature>
<name>A0AAW0W630_CHEQU</name>
<comment type="subcellular location">
    <subcellularLocation>
        <location evidence="1">Nucleus</location>
    </subcellularLocation>
</comment>
<evidence type="ECO:0000256" key="1">
    <source>
        <dbReference type="ARBA" id="ARBA00004123"/>
    </source>
</evidence>
<keyword evidence="3" id="KW-0302">Gap protein</keyword>
<feature type="compositionally biased region" description="Basic and acidic residues" evidence="13">
    <location>
        <begin position="112"/>
        <end position="125"/>
    </location>
</feature>
<dbReference type="SUPFAM" id="SSF57667">
    <property type="entry name" value="beta-beta-alpha zinc fingers"/>
    <property type="match status" value="5"/>
</dbReference>
<dbReference type="FunFam" id="3.30.160.60:FF:002343">
    <property type="entry name" value="Zinc finger protein 33A"/>
    <property type="match status" value="1"/>
</dbReference>
<feature type="region of interest" description="Disordered" evidence="13">
    <location>
        <begin position="666"/>
        <end position="696"/>
    </location>
</feature>
<organism evidence="15 16">
    <name type="scientific">Cherax quadricarinatus</name>
    <name type="common">Australian red claw crayfish</name>
    <dbReference type="NCBI Taxonomy" id="27406"/>
    <lineage>
        <taxon>Eukaryota</taxon>
        <taxon>Metazoa</taxon>
        <taxon>Ecdysozoa</taxon>
        <taxon>Arthropoda</taxon>
        <taxon>Crustacea</taxon>
        <taxon>Multicrustacea</taxon>
        <taxon>Malacostraca</taxon>
        <taxon>Eumalacostraca</taxon>
        <taxon>Eucarida</taxon>
        <taxon>Decapoda</taxon>
        <taxon>Pleocyemata</taxon>
        <taxon>Astacidea</taxon>
        <taxon>Parastacoidea</taxon>
        <taxon>Parastacidae</taxon>
        <taxon>Cherax</taxon>
    </lineage>
</organism>
<keyword evidence="6 12" id="KW-0863">Zinc-finger</keyword>
<keyword evidence="5" id="KW-0677">Repeat</keyword>
<evidence type="ECO:0000313" key="15">
    <source>
        <dbReference type="EMBL" id="KAK8724741.1"/>
    </source>
</evidence>
<feature type="domain" description="C2H2-type" evidence="14">
    <location>
        <begin position="405"/>
        <end position="433"/>
    </location>
</feature>
<dbReference type="EMBL" id="JARKIK010000084">
    <property type="protein sequence ID" value="KAK8724741.1"/>
    <property type="molecule type" value="Genomic_DNA"/>
</dbReference>
<dbReference type="PROSITE" id="PS50157">
    <property type="entry name" value="ZINC_FINGER_C2H2_2"/>
    <property type="match status" value="9"/>
</dbReference>